<organism evidence="2 3">
    <name type="scientific">Oceaniovalibus guishaninsula JLT2003</name>
    <dbReference type="NCBI Taxonomy" id="1231392"/>
    <lineage>
        <taxon>Bacteria</taxon>
        <taxon>Pseudomonadati</taxon>
        <taxon>Pseudomonadota</taxon>
        <taxon>Alphaproteobacteria</taxon>
        <taxon>Rhodobacterales</taxon>
        <taxon>Roseobacteraceae</taxon>
        <taxon>Oceaniovalibus</taxon>
    </lineage>
</organism>
<protein>
    <recommendedName>
        <fullName evidence="4">AsmA-like C-terminal domain-containing protein</fullName>
    </recommendedName>
</protein>
<reference evidence="2 3" key="1">
    <citation type="journal article" date="2012" name="J. Bacteriol.">
        <title>Draft Genome Sequence of Oceaniovalibus guishaninsula JLT2003T.</title>
        <authorList>
            <person name="Tang K."/>
            <person name="Liu K."/>
            <person name="Jiao N."/>
        </authorList>
    </citation>
    <scope>NUCLEOTIDE SEQUENCE [LARGE SCALE GENOMIC DNA]</scope>
    <source>
        <strain evidence="2 3">JLT2003</strain>
    </source>
</reference>
<gene>
    <name evidence="2" type="ORF">OCGS_1558</name>
</gene>
<evidence type="ECO:0000313" key="2">
    <source>
        <dbReference type="EMBL" id="EKE44314.1"/>
    </source>
</evidence>
<name>K2HN81_9RHOB</name>
<dbReference type="AlphaFoldDB" id="K2HN81"/>
<dbReference type="STRING" id="1231392.OCGS_1558"/>
<accession>K2HN81</accession>
<dbReference type="OrthoDB" id="7161641at2"/>
<evidence type="ECO:0008006" key="4">
    <source>
        <dbReference type="Google" id="ProtNLM"/>
    </source>
</evidence>
<feature type="region of interest" description="Disordered" evidence="1">
    <location>
        <begin position="1"/>
        <end position="25"/>
    </location>
</feature>
<evidence type="ECO:0000256" key="1">
    <source>
        <dbReference type="SAM" id="MobiDB-lite"/>
    </source>
</evidence>
<feature type="compositionally biased region" description="Basic residues" evidence="1">
    <location>
        <begin position="15"/>
        <end position="25"/>
    </location>
</feature>
<evidence type="ECO:0000313" key="3">
    <source>
        <dbReference type="Proteomes" id="UP000006765"/>
    </source>
</evidence>
<dbReference type="EMBL" id="AMGO01000030">
    <property type="protein sequence ID" value="EKE44314.1"/>
    <property type="molecule type" value="Genomic_DNA"/>
</dbReference>
<dbReference type="eggNOG" id="COG3164">
    <property type="taxonomic scope" value="Bacteria"/>
</dbReference>
<dbReference type="Proteomes" id="UP000006765">
    <property type="component" value="Unassembled WGS sequence"/>
</dbReference>
<proteinExistence type="predicted"/>
<comment type="caution">
    <text evidence="2">The sequence shown here is derived from an EMBL/GenBank/DDBJ whole genome shotgun (WGS) entry which is preliminary data.</text>
</comment>
<keyword evidence="3" id="KW-1185">Reference proteome</keyword>
<sequence length="1102" mass="114032">MGQEPHRLAATGPRPARRRKEPRRGRRHLRALAALVLLAAILAATLATLALTERRLVLPAAATARIEARLNRNLDGFSVALGDVAVALTRQGVPRLWLEDVTVTEQGGVRLAELGRVGFAFDPRALLDGRAAPRILRVTGAQMTLRRDSEGAFDLGAGGAPGDFAGPGVLLDGLDALLARAPFDRLHRIELTDAIVTLEDARSARIWQVTRGSIGLQRLADGAELSLLAEVFNGTDDLAQVRISLRTWFADGRASLSASVARAPAADIAMQSPVLSFLRVLDAPISASLRTDLDAGGQLASVAGTLEIGAGALRPRQDAPPVPFEGAKAYFSYDPKIGRLDFPQVSVRSTLARVALDGHADLADVGPGGWPRALAAKFRIADLAVDAGDLLAGPVAFGGGDIDLRVRLSPFEVDLTRLVLIDDAGIDAANPLTATGRVAALPGGWDVAVDLAADRLDARRLLDLWPVPVGRGTRRWVDANIAQGTLHDVTAALRKPPEAPKPSFSTDFAFDGARITPLGDLPPITGAGGTGSLTADRFTLTMEEGIVAPPGRGAVSLAGSTMLVADTRQKPALGQFVIRSKGPLRSHLAVIDAAPLSLLHRAGRDPDLATGRVAATTNLSFPFRRGLGVADLTLDVAGEATDLASTAIVPGRTLTADALQIAATTQALTVGGRAQLDGVAFDGRWRQALAGPDRGAGRVTGQVALSPQTLRRFGVTLPDGLAAGSGTGTLTLDLTPGAPPAFRLTSDLAGIALSLDAVTWSKPAATPGDFAIAGALGDARRIDALSLSAPGLDAAGDLTLAPGGGLEALRLSRVRLGGWFDGAVRIASRGAGRPPAIAVTGGSVDLRRADLGGGGGGERGPVRLTLDRLTVTDGIALTDARVDLDVGRMLAGRFDGRVNGGAAIAGRIAGTAAGAAIRVQSDDAGAVLRDAGLFEKVAGGRLDLALQPAGAPGTYDGQVIVTGPRLRDAPAAIELLSAISVVGLVEQAQQGGIPFDRVEAGFRLAPDRVTLYRSSAVGASLGVSMDGTFFPASKRLDMQGVVSPFYLVNSVGSFLTRRGEGLIGMNFTLGGTAADPQVGVNPLSLLTPGMFRDIFRRPPPQR</sequence>
<dbReference type="RefSeq" id="WP_007426710.1">
    <property type="nucleotide sequence ID" value="NZ_AMGO01000030.1"/>
</dbReference>